<evidence type="ECO:0000313" key="2">
    <source>
        <dbReference type="EMBL" id="MCA2017997.1"/>
    </source>
</evidence>
<dbReference type="EMBL" id="JAIWIU010000139">
    <property type="protein sequence ID" value="MCA2017997.1"/>
    <property type="molecule type" value="Genomic_DNA"/>
</dbReference>
<dbReference type="Pfam" id="PF17131">
    <property type="entry name" value="LolA_like"/>
    <property type="match status" value="1"/>
</dbReference>
<comment type="caution">
    <text evidence="2">The sequence shown here is derived from an EMBL/GenBank/DDBJ whole genome shotgun (WGS) entry which is preliminary data.</text>
</comment>
<dbReference type="Proteomes" id="UP001199044">
    <property type="component" value="Unassembled WGS sequence"/>
</dbReference>
<proteinExistence type="predicted"/>
<name>A0ABS7YSI3_9VIBR</name>
<feature type="domain" description="Uncharacterized protein TP-0789" evidence="1">
    <location>
        <begin position="93"/>
        <end position="275"/>
    </location>
</feature>
<dbReference type="RefSeq" id="WP_225251558.1">
    <property type="nucleotide sequence ID" value="NZ_JAIWIU010000139.1"/>
</dbReference>
<dbReference type="Gene3D" id="2.50.20.10">
    <property type="entry name" value="Lipoprotein localisation LolA/LolB/LppX"/>
    <property type="match status" value="1"/>
</dbReference>
<keyword evidence="3" id="KW-1185">Reference proteome</keyword>
<evidence type="ECO:0000313" key="3">
    <source>
        <dbReference type="Proteomes" id="UP001199044"/>
    </source>
</evidence>
<keyword evidence="2" id="KW-0449">Lipoprotein</keyword>
<organism evidence="2 3">
    <name type="scientific">Vibrio tritonius</name>
    <dbReference type="NCBI Taxonomy" id="1435069"/>
    <lineage>
        <taxon>Bacteria</taxon>
        <taxon>Pseudomonadati</taxon>
        <taxon>Pseudomonadota</taxon>
        <taxon>Gammaproteobacteria</taxon>
        <taxon>Vibrionales</taxon>
        <taxon>Vibrionaceae</taxon>
        <taxon>Vibrio</taxon>
    </lineage>
</organism>
<dbReference type="InterPro" id="IPR033399">
    <property type="entry name" value="TP_0789-like"/>
</dbReference>
<sequence>MKPVDTPYSTAIWPNKGWVTAILCTLAFFNSVCNFAYASNSDRGLAIATERKARDKGWQDSTADVEMILKNAQGDQSIRIMRTKTLEVNNDGDKGLTIFDEPRDVKGTVFLSHSHIKGSDDQWLYLPALKRVKRIASQNKSGPFMGSEFSYEDLSSFEIGKYTFTYLRDESVNGTPCFVVEQIPIDRQSGYTKIIAWIDKIEYRPMKTEYYDRKKALLKTLTLSNYQMYLDKYWRALTLEMVNHQTGKSTQLITHNIQFKTGLAARDFNQNIMTRMR</sequence>
<accession>A0ABS7YSI3</accession>
<reference evidence="3" key="1">
    <citation type="submission" date="2023-07" db="EMBL/GenBank/DDBJ databases">
        <title>Molecular identification of indigenous halophilic bacteria isolated from red sea cost, biodegradation of synthetic dyes and assessment of degraded metabolite toxicity.</title>
        <authorList>
            <person name="Chaieb K."/>
            <person name="Altayb H.N."/>
        </authorList>
    </citation>
    <scope>NUCLEOTIDE SEQUENCE [LARGE SCALE GENOMIC DNA]</scope>
    <source>
        <strain evidence="3">K20</strain>
    </source>
</reference>
<evidence type="ECO:0000259" key="1">
    <source>
        <dbReference type="Pfam" id="PF17131"/>
    </source>
</evidence>
<gene>
    <name evidence="2" type="ORF">LDJ79_17890</name>
</gene>
<protein>
    <submittedName>
        <fullName evidence="2">Outer membrane lipoprotein-sorting protein</fullName>
    </submittedName>
</protein>
<dbReference type="CDD" id="cd16329">
    <property type="entry name" value="LolA_like"/>
    <property type="match status" value="1"/>
</dbReference>